<keyword evidence="2 6" id="KW-0812">Transmembrane</keyword>
<evidence type="ECO:0008006" key="9">
    <source>
        <dbReference type="Google" id="ProtNLM"/>
    </source>
</evidence>
<feature type="compositionally biased region" description="Polar residues" evidence="5">
    <location>
        <begin position="519"/>
        <end position="532"/>
    </location>
</feature>
<dbReference type="AlphaFoldDB" id="A0A640KTY9"/>
<evidence type="ECO:0000256" key="5">
    <source>
        <dbReference type="SAM" id="MobiDB-lite"/>
    </source>
</evidence>
<dbReference type="EMBL" id="BLBS01000056">
    <property type="protein sequence ID" value="GET92982.1"/>
    <property type="molecule type" value="Genomic_DNA"/>
</dbReference>
<dbReference type="GO" id="GO:0032979">
    <property type="term" value="P:protein insertion into mitochondrial inner membrane from matrix"/>
    <property type="evidence" value="ECO:0007669"/>
    <property type="project" value="TreeGrafter"/>
</dbReference>
<accession>A0A640KTY9</accession>
<reference evidence="7" key="1">
    <citation type="submission" date="2019-11" db="EMBL/GenBank/DDBJ databases">
        <title>Leishmania tarentolae CDS.</title>
        <authorList>
            <person name="Goto Y."/>
            <person name="Yamagishi J."/>
        </authorList>
    </citation>
    <scope>NUCLEOTIDE SEQUENCE [LARGE SCALE GENOMIC DNA]</scope>
    <source>
        <strain evidence="7">Parrot Tar II</strain>
    </source>
</reference>
<sequence length="558" mass="59887">MHRCYRPPWLLGLPKVQHPSFSSLPCIGQITAIPCRHYHGDLATSAVSAAPEVLAPPKGAPQTYLDYMEHIWNRKWFGTVDGSAAETAGTHISSADPSLFTQMFLSCQQALSMEAGTLLFLAGALTRLCTLFLSLYGERAGERMRLALPELKKPQEDFNRVYFNDLASAMEVQVAASVLKSHRRAVFRKYHTSNLRCIASVGMAPVIMAGIYQVSALCDNASLDVGTSSYLWCTALTLPDPFLVLPTLTCLITLLNFELSLSKEVKTGWMRNLIWGARLGCLCVIPVVTSFRSGVCLYLLGMNAVGLLQPLLLRSTFVRRWLGFPSREQIAAAAPHRSVTTPRTPASSRTVTLRERIVAAVAPAENPTAAGVSVKAGDAAADVLKASMTVQFPYLSHLLNPQADEHQDLFAKAPNKQSKPNVSDRARGASSSGRHQGQQVTAFAQSGAVPAHGSRYARGVNPLMQETPLHRQTPSSSNVVAHESGGAGGSSDAPAPAVETSGAIAAAAAKRSPRRKGSTFASTGWKSTQLSFSEADFIPTYPNGNPSNSSSLSSQSHK</sequence>
<feature type="region of interest" description="Disordered" evidence="5">
    <location>
        <begin position="412"/>
        <end position="455"/>
    </location>
</feature>
<dbReference type="PANTHER" id="PTHR12428:SF65">
    <property type="entry name" value="CYTOCHROME C OXIDASE ASSEMBLY PROTEIN COX18, MITOCHONDRIAL"/>
    <property type="match status" value="1"/>
</dbReference>
<comment type="subcellular location">
    <subcellularLocation>
        <location evidence="1">Membrane</location>
        <topology evidence="1">Multi-pass membrane protein</topology>
    </subcellularLocation>
</comment>
<evidence type="ECO:0000256" key="6">
    <source>
        <dbReference type="SAM" id="Phobius"/>
    </source>
</evidence>
<dbReference type="OrthoDB" id="2148490at2759"/>
<feature type="transmembrane region" description="Helical" evidence="6">
    <location>
        <begin position="193"/>
        <end position="214"/>
    </location>
</feature>
<comment type="caution">
    <text evidence="7">The sequence shown here is derived from an EMBL/GenBank/DDBJ whole genome shotgun (WGS) entry which is preliminary data.</text>
</comment>
<feature type="region of interest" description="Disordered" evidence="5">
    <location>
        <begin position="467"/>
        <end position="558"/>
    </location>
</feature>
<evidence type="ECO:0000256" key="1">
    <source>
        <dbReference type="ARBA" id="ARBA00004141"/>
    </source>
</evidence>
<feature type="compositionally biased region" description="Low complexity" evidence="5">
    <location>
        <begin position="490"/>
        <end position="509"/>
    </location>
</feature>
<feature type="transmembrane region" description="Helical" evidence="6">
    <location>
        <begin position="115"/>
        <end position="136"/>
    </location>
</feature>
<gene>
    <name evidence="7" type="ORF">LtaPh_3546000</name>
</gene>
<evidence type="ECO:0000313" key="8">
    <source>
        <dbReference type="Proteomes" id="UP000419144"/>
    </source>
</evidence>
<evidence type="ECO:0000313" key="7">
    <source>
        <dbReference type="EMBL" id="GET92982.1"/>
    </source>
</evidence>
<proteinExistence type="predicted"/>
<dbReference type="GO" id="GO:0032977">
    <property type="term" value="F:membrane insertase activity"/>
    <property type="evidence" value="ECO:0007669"/>
    <property type="project" value="InterPro"/>
</dbReference>
<feature type="compositionally biased region" description="Low complexity" evidence="5">
    <location>
        <begin position="547"/>
        <end position="558"/>
    </location>
</feature>
<dbReference type="Proteomes" id="UP000419144">
    <property type="component" value="Unassembled WGS sequence"/>
</dbReference>
<evidence type="ECO:0000256" key="3">
    <source>
        <dbReference type="ARBA" id="ARBA00022989"/>
    </source>
</evidence>
<evidence type="ECO:0000256" key="4">
    <source>
        <dbReference type="ARBA" id="ARBA00023136"/>
    </source>
</evidence>
<organism evidence="7 8">
    <name type="scientific">Leishmania tarentolae</name>
    <name type="common">Sauroleishmania tarentolae</name>
    <dbReference type="NCBI Taxonomy" id="5689"/>
    <lineage>
        <taxon>Eukaryota</taxon>
        <taxon>Discoba</taxon>
        <taxon>Euglenozoa</taxon>
        <taxon>Kinetoplastea</taxon>
        <taxon>Metakinetoplastina</taxon>
        <taxon>Trypanosomatida</taxon>
        <taxon>Trypanosomatidae</taxon>
        <taxon>Leishmaniinae</taxon>
        <taxon>Leishmania</taxon>
        <taxon>lizard Leishmania</taxon>
    </lineage>
</organism>
<dbReference type="PANTHER" id="PTHR12428">
    <property type="entry name" value="OXA1"/>
    <property type="match status" value="1"/>
</dbReference>
<keyword evidence="3 6" id="KW-1133">Transmembrane helix</keyword>
<protein>
    <recommendedName>
        <fullName evidence="9">60Kd inner membrane protein</fullName>
    </recommendedName>
</protein>
<dbReference type="GO" id="GO:0005743">
    <property type="term" value="C:mitochondrial inner membrane"/>
    <property type="evidence" value="ECO:0007669"/>
    <property type="project" value="TreeGrafter"/>
</dbReference>
<keyword evidence="8" id="KW-1185">Reference proteome</keyword>
<name>A0A640KTY9_LEITA</name>
<dbReference type="VEuPathDB" id="TriTrypDB:LtaPh_3546000"/>
<dbReference type="InterPro" id="IPR001708">
    <property type="entry name" value="YidC/ALB3/OXA1/COX18"/>
</dbReference>
<feature type="transmembrane region" description="Helical" evidence="6">
    <location>
        <begin position="242"/>
        <end position="261"/>
    </location>
</feature>
<feature type="transmembrane region" description="Helical" evidence="6">
    <location>
        <begin position="273"/>
        <end position="291"/>
    </location>
</feature>
<evidence type="ECO:0000256" key="2">
    <source>
        <dbReference type="ARBA" id="ARBA00022692"/>
    </source>
</evidence>
<feature type="compositionally biased region" description="Polar residues" evidence="5">
    <location>
        <begin position="470"/>
        <end position="479"/>
    </location>
</feature>
<keyword evidence="4 6" id="KW-0472">Membrane</keyword>
<feature type="compositionally biased region" description="Low complexity" evidence="5">
    <location>
        <begin position="428"/>
        <end position="439"/>
    </location>
</feature>